<proteinExistence type="predicted"/>
<organism evidence="1">
    <name type="scientific">marine sediment metagenome</name>
    <dbReference type="NCBI Taxonomy" id="412755"/>
    <lineage>
        <taxon>unclassified sequences</taxon>
        <taxon>metagenomes</taxon>
        <taxon>ecological metagenomes</taxon>
    </lineage>
</organism>
<sequence length="464" mass="53536">MPNQNEKTNPVRELPKSLLGIETILFFLNEKNRESSSIRNISEHTGLSMRVTKNILLQLESFNQIERVVEKNNILPKWRITKFGKKVLKEAEGTKKKIEFPSRENGLLSNILIPDKIETLKTKIKENIENNISKLKSMQNDLSKTLGAVLNLNSPIFEDLMSAIINRIKSIRNQITNFPSDPYAVYQLKKKGEKQKKYSKEEIENLLIEIYFVDSVLNNELNYMNNYNIILSQCLENEEISKGYSTAKDLREEIRIIFNLIRKRESIKINSHVISPENLKLVSKNRITQEIINTITESPIDEKEQAKGIKDIIISLIAKLNTGEKHFEGSNVDLTENIPLYAFYQLILDENPNFNITIKQLEEIINSLAEEGYLPGIKVIQEDEDHYLKLVQFKVRDITKNELKLISSALKFQSFTLADMVGATGWSTNQVVKILNHLTEFGILKHSKNHLHGDRWYIVSENII</sequence>
<comment type="caution">
    <text evidence="1">The sequence shown here is derived from an EMBL/GenBank/DDBJ whole genome shotgun (WGS) entry which is preliminary data.</text>
</comment>
<evidence type="ECO:0000313" key="1">
    <source>
        <dbReference type="EMBL" id="KKM90804.1"/>
    </source>
</evidence>
<accession>A0A0F9L7D3</accession>
<name>A0A0F9L7D3_9ZZZZ</name>
<dbReference type="SUPFAM" id="SSF46785">
    <property type="entry name" value="Winged helix' DNA-binding domain"/>
    <property type="match status" value="1"/>
</dbReference>
<dbReference type="EMBL" id="LAZR01006624">
    <property type="protein sequence ID" value="KKM90804.1"/>
    <property type="molecule type" value="Genomic_DNA"/>
</dbReference>
<protein>
    <submittedName>
        <fullName evidence="1">Uncharacterized protein</fullName>
    </submittedName>
</protein>
<reference evidence="1" key="1">
    <citation type="journal article" date="2015" name="Nature">
        <title>Complex archaea that bridge the gap between prokaryotes and eukaryotes.</title>
        <authorList>
            <person name="Spang A."/>
            <person name="Saw J.H."/>
            <person name="Jorgensen S.L."/>
            <person name="Zaremba-Niedzwiedzka K."/>
            <person name="Martijn J."/>
            <person name="Lind A.E."/>
            <person name="van Eijk R."/>
            <person name="Schleper C."/>
            <person name="Guy L."/>
            <person name="Ettema T.J."/>
        </authorList>
    </citation>
    <scope>NUCLEOTIDE SEQUENCE</scope>
</reference>
<dbReference type="AlphaFoldDB" id="A0A0F9L7D3"/>
<dbReference type="InterPro" id="IPR036390">
    <property type="entry name" value="WH_DNA-bd_sf"/>
</dbReference>
<gene>
    <name evidence="1" type="ORF">LCGC14_1234920</name>
</gene>